<keyword evidence="7" id="KW-0275">Fatty acid biosynthesis</keyword>
<evidence type="ECO:0000259" key="8">
    <source>
        <dbReference type="Pfam" id="PF01643"/>
    </source>
</evidence>
<evidence type="ECO:0000313" key="11">
    <source>
        <dbReference type="Proteomes" id="UP000051589"/>
    </source>
</evidence>
<reference evidence="10 11" key="1">
    <citation type="journal article" date="2015" name="Genome Announc.">
        <title>Expanding the biotechnology potential of lactobacilli through comparative genomics of 213 strains and associated genera.</title>
        <authorList>
            <person name="Sun Z."/>
            <person name="Harris H.M."/>
            <person name="McCann A."/>
            <person name="Guo C."/>
            <person name="Argimon S."/>
            <person name="Zhang W."/>
            <person name="Yang X."/>
            <person name="Jeffery I.B."/>
            <person name="Cooney J.C."/>
            <person name="Kagawa T.F."/>
            <person name="Liu W."/>
            <person name="Song Y."/>
            <person name="Salvetti E."/>
            <person name="Wrobel A."/>
            <person name="Rasinkangas P."/>
            <person name="Parkhill J."/>
            <person name="Rea M.C."/>
            <person name="O'Sullivan O."/>
            <person name="Ritari J."/>
            <person name="Douillard F.P."/>
            <person name="Paul Ross R."/>
            <person name="Yang R."/>
            <person name="Briner A.E."/>
            <person name="Felis G.E."/>
            <person name="de Vos W.M."/>
            <person name="Barrangou R."/>
            <person name="Klaenhammer T.R."/>
            <person name="Caufield P.W."/>
            <person name="Cui Y."/>
            <person name="Zhang H."/>
            <person name="O'Toole P.W."/>
        </authorList>
    </citation>
    <scope>NUCLEOTIDE SEQUENCE [LARGE SCALE GENOMIC DNA]</scope>
    <source>
        <strain evidence="10 11">DSM 21775</strain>
    </source>
</reference>
<dbReference type="Gene3D" id="3.10.129.10">
    <property type="entry name" value="Hotdog Thioesterase"/>
    <property type="match status" value="1"/>
</dbReference>
<dbReference type="AlphaFoldDB" id="A0A0R2DL50"/>
<dbReference type="InterPro" id="IPR002864">
    <property type="entry name" value="Acyl-ACP_thioesterase_NHD"/>
</dbReference>
<sequence>MTSLAANEFSESHRVVDHEVDDTRRLTLAQLINLFVLVSEDQNDNLGLGVDFVQSHGVGWVVTQYHFQVTRMPLAGDTVVVKTKATAFNKYFAYREYWLFAADGTTLAYGESIWVAMSYATRKIATIPMEIIAPYETAPVKRLPRLPRPSRFDETQTTETKPYLVRYFDIDANGHVNNAHYFDWMLDALPAEFLRTHQLRDFQIRFENEVRYGEAVASVASHTATTSQHRIMMGATTAATANAAWAMRER</sequence>
<organism evidence="10 11">
    <name type="scientific">Levilactobacillus senmaizukei DSM 21775 = NBRC 103853</name>
    <dbReference type="NCBI Taxonomy" id="1423803"/>
    <lineage>
        <taxon>Bacteria</taxon>
        <taxon>Bacillati</taxon>
        <taxon>Bacillota</taxon>
        <taxon>Bacilli</taxon>
        <taxon>Lactobacillales</taxon>
        <taxon>Lactobacillaceae</taxon>
        <taxon>Levilactobacillus</taxon>
    </lineage>
</organism>
<dbReference type="Pfam" id="PF20791">
    <property type="entry name" value="Acyl-ACP_TE_C"/>
    <property type="match status" value="1"/>
</dbReference>
<keyword evidence="11" id="KW-1185">Reference proteome</keyword>
<keyword evidence="6" id="KW-0443">Lipid metabolism</keyword>
<dbReference type="PANTHER" id="PTHR31727:SF6">
    <property type="entry name" value="OLEOYL-ACYL CARRIER PROTEIN THIOESTERASE 1, CHLOROPLASTIC"/>
    <property type="match status" value="1"/>
</dbReference>
<evidence type="ECO:0000256" key="7">
    <source>
        <dbReference type="ARBA" id="ARBA00023160"/>
    </source>
</evidence>
<dbReference type="PANTHER" id="PTHR31727">
    <property type="entry name" value="OLEOYL-ACYL CARRIER PROTEIN THIOESTERASE 1, CHLOROPLASTIC"/>
    <property type="match status" value="1"/>
</dbReference>
<feature type="domain" description="Acyl-ACP thioesterase-like C-terminal" evidence="9">
    <location>
        <begin position="155"/>
        <end position="245"/>
    </location>
</feature>
<accession>A0A0R2DL50</accession>
<gene>
    <name evidence="10" type="ORF">FD13_GL001922</name>
</gene>
<evidence type="ECO:0000256" key="1">
    <source>
        <dbReference type="ARBA" id="ARBA00006500"/>
    </source>
</evidence>
<proteinExistence type="inferred from homology"/>
<name>A0A0R2DL50_9LACO</name>
<feature type="domain" description="Acyl-ACP thioesterase N-terminal hotdog" evidence="8">
    <location>
        <begin position="8"/>
        <end position="135"/>
    </location>
</feature>
<dbReference type="GO" id="GO:0016297">
    <property type="term" value="F:fatty acyl-[ACP] hydrolase activity"/>
    <property type="evidence" value="ECO:0007669"/>
    <property type="project" value="InterPro"/>
</dbReference>
<dbReference type="InterPro" id="IPR045023">
    <property type="entry name" value="FATA/B"/>
</dbReference>
<dbReference type="Proteomes" id="UP000051589">
    <property type="component" value="Unassembled WGS sequence"/>
</dbReference>
<evidence type="ECO:0000259" key="9">
    <source>
        <dbReference type="Pfam" id="PF20791"/>
    </source>
</evidence>
<keyword evidence="3" id="KW-0378">Hydrolase</keyword>
<dbReference type="SUPFAM" id="SSF54637">
    <property type="entry name" value="Thioesterase/thiol ester dehydrase-isomerase"/>
    <property type="match status" value="2"/>
</dbReference>
<keyword evidence="4" id="KW-0276">Fatty acid metabolism</keyword>
<comment type="similarity">
    <text evidence="1">Belongs to the acyl-ACP thioesterase family.</text>
</comment>
<evidence type="ECO:0000256" key="2">
    <source>
        <dbReference type="ARBA" id="ARBA00022516"/>
    </source>
</evidence>
<dbReference type="PATRIC" id="fig|1423803.3.peg.1980"/>
<evidence type="ECO:0000256" key="5">
    <source>
        <dbReference type="ARBA" id="ARBA00022946"/>
    </source>
</evidence>
<dbReference type="InterPro" id="IPR049427">
    <property type="entry name" value="Acyl-ACP_TE_C"/>
</dbReference>
<protein>
    <submittedName>
        <fullName evidence="10">Acyl-ACP thioesterase</fullName>
    </submittedName>
</protein>
<keyword evidence="2" id="KW-0444">Lipid biosynthesis</keyword>
<dbReference type="Pfam" id="PF01643">
    <property type="entry name" value="Acyl-ACP_TE"/>
    <property type="match status" value="1"/>
</dbReference>
<evidence type="ECO:0000256" key="3">
    <source>
        <dbReference type="ARBA" id="ARBA00022801"/>
    </source>
</evidence>
<evidence type="ECO:0000256" key="6">
    <source>
        <dbReference type="ARBA" id="ARBA00023098"/>
    </source>
</evidence>
<dbReference type="CDD" id="cd00586">
    <property type="entry name" value="4HBT"/>
    <property type="match status" value="2"/>
</dbReference>
<keyword evidence="5" id="KW-0809">Transit peptide</keyword>
<dbReference type="EMBL" id="AYZH01000007">
    <property type="protein sequence ID" value="KRN02469.1"/>
    <property type="molecule type" value="Genomic_DNA"/>
</dbReference>
<evidence type="ECO:0000313" key="10">
    <source>
        <dbReference type="EMBL" id="KRN02469.1"/>
    </source>
</evidence>
<dbReference type="InterPro" id="IPR029069">
    <property type="entry name" value="HotDog_dom_sf"/>
</dbReference>
<comment type="caution">
    <text evidence="10">The sequence shown here is derived from an EMBL/GenBank/DDBJ whole genome shotgun (WGS) entry which is preliminary data.</text>
</comment>
<dbReference type="STRING" id="1423803.FD13_GL001922"/>
<evidence type="ECO:0000256" key="4">
    <source>
        <dbReference type="ARBA" id="ARBA00022832"/>
    </source>
</evidence>
<dbReference type="GO" id="GO:0000036">
    <property type="term" value="F:acyl carrier activity"/>
    <property type="evidence" value="ECO:0007669"/>
    <property type="project" value="TreeGrafter"/>
</dbReference>